<dbReference type="Proteomes" id="UP000462760">
    <property type="component" value="Unassembled WGS sequence"/>
</dbReference>
<feature type="domain" description="Wadjet protein JetD C-terminal" evidence="1">
    <location>
        <begin position="182"/>
        <end position="301"/>
    </location>
</feature>
<evidence type="ECO:0000313" key="2">
    <source>
        <dbReference type="EMBL" id="MSS43216.1"/>
    </source>
</evidence>
<reference evidence="2 3" key="1">
    <citation type="submission" date="2019-08" db="EMBL/GenBank/DDBJ databases">
        <title>In-depth cultivation of the pig gut microbiome towards novel bacterial diversity and tailored functional studies.</title>
        <authorList>
            <person name="Wylensek D."/>
            <person name="Hitch T.C.A."/>
            <person name="Clavel T."/>
        </authorList>
    </citation>
    <scope>NUCLEOTIDE SEQUENCE [LARGE SCALE GENOMIC DNA]</scope>
    <source>
        <strain evidence="2 3">Med78-601-WT-4W-RMD-3</strain>
    </source>
</reference>
<organism evidence="2 3">
    <name type="scientific">Anaerosalibacter bizertensis</name>
    <dbReference type="NCBI Taxonomy" id="932217"/>
    <lineage>
        <taxon>Bacteria</taxon>
        <taxon>Bacillati</taxon>
        <taxon>Bacillota</taxon>
        <taxon>Tissierellia</taxon>
        <taxon>Tissierellales</taxon>
        <taxon>Sporanaerobacteraceae</taxon>
        <taxon>Anaerosalibacter</taxon>
    </lineage>
</organism>
<dbReference type="AlphaFoldDB" id="A0A844FGW3"/>
<evidence type="ECO:0000259" key="1">
    <source>
        <dbReference type="Pfam" id="PF09983"/>
    </source>
</evidence>
<dbReference type="EMBL" id="VULR01000006">
    <property type="protein sequence ID" value="MSS43216.1"/>
    <property type="molecule type" value="Genomic_DNA"/>
</dbReference>
<dbReference type="InterPro" id="IPR024534">
    <property type="entry name" value="JetD_C"/>
</dbReference>
<accession>A0A844FGW3</accession>
<proteinExistence type="predicted"/>
<evidence type="ECO:0000313" key="3">
    <source>
        <dbReference type="Proteomes" id="UP000462760"/>
    </source>
</evidence>
<sequence>MKNIILDFLKSYKKKTIPLIEIEKVLSGDVEYTDFANVINELVDIKVLSPVKKHGTNNKKIPLANTYRINKSYFKEDLIDEITSYQLKLNPNINLQGYFTLDEKIWKRDLPYIKKINSYIQKEGLPKEMVTAPERSYEMTGDEKWIDENGGREILERVKLLEKLKIIQVPDPLMFAINRNKITSSNEHKHLIVENKATFYALLDDIENTTFTSLVYGAGWNVLGGISIFEKQLGLVGKHNRIYYFGDLDNEGISIWYGLNKRKPVLLAAEFYEKLLEKTCSYGKENQQANIEAIESFLTNFDKYNKEKIVNVLGKGGYYPQEGLNKRELRKIWRQIR</sequence>
<comment type="caution">
    <text evidence="2">The sequence shown here is derived from an EMBL/GenBank/DDBJ whole genome shotgun (WGS) entry which is preliminary data.</text>
</comment>
<protein>
    <submittedName>
        <fullName evidence="2">DUF2399 domain-containing protein</fullName>
    </submittedName>
</protein>
<dbReference type="Pfam" id="PF09983">
    <property type="entry name" value="JetD_C"/>
    <property type="match status" value="1"/>
</dbReference>
<name>A0A844FGW3_9FIRM</name>
<gene>
    <name evidence="2" type="ORF">FYJ27_05655</name>
</gene>
<dbReference type="RefSeq" id="WP_326831045.1">
    <property type="nucleotide sequence ID" value="NZ_VULR01000006.1"/>
</dbReference>